<gene>
    <name evidence="7" type="ORF">EF096_02145</name>
</gene>
<evidence type="ECO:0000256" key="3">
    <source>
        <dbReference type="ARBA" id="ARBA00022748"/>
    </source>
</evidence>
<keyword evidence="3" id="KW-0201">Cytochrome c-type biogenesis</keyword>
<evidence type="ECO:0000256" key="2">
    <source>
        <dbReference type="ARBA" id="ARBA00007758"/>
    </source>
</evidence>
<name>A0ABX9XSH3_9PSED</name>
<dbReference type="RefSeq" id="WP_123887948.1">
    <property type="nucleotide sequence ID" value="NZ_JBPYCX010000002.1"/>
</dbReference>
<keyword evidence="5" id="KW-0676">Redox-active center</keyword>
<protein>
    <submittedName>
        <fullName evidence="7">DsbE family thiol:disulfide interchange protein</fullName>
    </submittedName>
</protein>
<dbReference type="InterPro" id="IPR036249">
    <property type="entry name" value="Thioredoxin-like_sf"/>
</dbReference>
<dbReference type="SUPFAM" id="SSF52833">
    <property type="entry name" value="Thioredoxin-like"/>
    <property type="match status" value="1"/>
</dbReference>
<evidence type="ECO:0000256" key="5">
    <source>
        <dbReference type="ARBA" id="ARBA00023284"/>
    </source>
</evidence>
<accession>A0ABX9XSH3</accession>
<dbReference type="InterPro" id="IPR017937">
    <property type="entry name" value="Thioredoxin_CS"/>
</dbReference>
<dbReference type="PROSITE" id="PS51352">
    <property type="entry name" value="THIOREDOXIN_2"/>
    <property type="match status" value="1"/>
</dbReference>
<organism evidence="7 8">
    <name type="scientific">Pseudomonas neustonica</name>
    <dbReference type="NCBI Taxonomy" id="2487346"/>
    <lineage>
        <taxon>Bacteria</taxon>
        <taxon>Pseudomonadati</taxon>
        <taxon>Pseudomonadota</taxon>
        <taxon>Gammaproteobacteria</taxon>
        <taxon>Pseudomonadales</taxon>
        <taxon>Pseudomonadaceae</taxon>
        <taxon>Pseudomonas</taxon>
    </lineage>
</organism>
<dbReference type="NCBIfam" id="TIGR00385">
    <property type="entry name" value="dsbE"/>
    <property type="match status" value="1"/>
</dbReference>
<dbReference type="InterPro" id="IPR004799">
    <property type="entry name" value="Periplasmic_diS_OxRdtase_DsbE"/>
</dbReference>
<keyword evidence="8" id="KW-1185">Reference proteome</keyword>
<evidence type="ECO:0000256" key="1">
    <source>
        <dbReference type="ARBA" id="ARBA00004383"/>
    </source>
</evidence>
<dbReference type="InterPro" id="IPR013766">
    <property type="entry name" value="Thioredoxin_domain"/>
</dbReference>
<evidence type="ECO:0000256" key="4">
    <source>
        <dbReference type="ARBA" id="ARBA00023157"/>
    </source>
</evidence>
<evidence type="ECO:0000259" key="6">
    <source>
        <dbReference type="PROSITE" id="PS51352"/>
    </source>
</evidence>
<reference evidence="7 8" key="1">
    <citation type="submission" date="2018-11" db="EMBL/GenBank/DDBJ databases">
        <authorList>
            <person name="Jang G.I."/>
            <person name="Hwang C.Y."/>
        </authorList>
    </citation>
    <scope>NUCLEOTIDE SEQUENCE [LARGE SCALE GENOMIC DNA]</scope>
    <source>
        <strain evidence="7 8">SSM26</strain>
    </source>
</reference>
<dbReference type="EMBL" id="RKKU01000001">
    <property type="protein sequence ID" value="ROZ88512.1"/>
    <property type="molecule type" value="Genomic_DNA"/>
</dbReference>
<feature type="domain" description="Thioredoxin" evidence="6">
    <location>
        <begin position="39"/>
        <end position="177"/>
    </location>
</feature>
<dbReference type="Gene3D" id="3.40.30.10">
    <property type="entry name" value="Glutaredoxin"/>
    <property type="match status" value="1"/>
</dbReference>
<comment type="caution">
    <text evidence="7">The sequence shown here is derived from an EMBL/GenBank/DDBJ whole genome shotgun (WGS) entry which is preliminary data.</text>
</comment>
<dbReference type="Pfam" id="PF08534">
    <property type="entry name" value="Redoxin"/>
    <property type="match status" value="1"/>
</dbReference>
<proteinExistence type="inferred from homology"/>
<evidence type="ECO:0000313" key="8">
    <source>
        <dbReference type="Proteomes" id="UP000275199"/>
    </source>
</evidence>
<dbReference type="PANTHER" id="PTHR42852:SF6">
    <property type="entry name" value="THIOL:DISULFIDE INTERCHANGE PROTEIN DSBE"/>
    <property type="match status" value="1"/>
</dbReference>
<dbReference type="PANTHER" id="PTHR42852">
    <property type="entry name" value="THIOL:DISULFIDE INTERCHANGE PROTEIN DSBE"/>
    <property type="match status" value="1"/>
</dbReference>
<dbReference type="CDD" id="cd03010">
    <property type="entry name" value="TlpA_like_DsbE"/>
    <property type="match status" value="1"/>
</dbReference>
<evidence type="ECO:0000313" key="7">
    <source>
        <dbReference type="EMBL" id="ROZ88512.1"/>
    </source>
</evidence>
<dbReference type="InterPro" id="IPR050553">
    <property type="entry name" value="Thioredoxin_ResA/DsbE_sf"/>
</dbReference>
<dbReference type="Proteomes" id="UP000275199">
    <property type="component" value="Unassembled WGS sequence"/>
</dbReference>
<sequence length="184" mass="20791">MRRLLLIVPFLLFLVLAGFFLRDLLSKEEGKNELTLPSPLINQPFPAFNLPSVQDAQQHVSRDDLLGKPALVNIWATWCVACRVEHPVLNKLSAQGVVIHGVNYKDDNAAAQKWLRDFHNPYQLNISDTDGRLGLDLGVYGAPETFLIDAQGIVRYKFIGVIDEKVWERELAARYQALVDEVKP</sequence>
<comment type="similarity">
    <text evidence="2">Belongs to the thioredoxin family. DsbE subfamily.</text>
</comment>
<keyword evidence="4" id="KW-1015">Disulfide bond</keyword>
<dbReference type="PROSITE" id="PS00194">
    <property type="entry name" value="THIOREDOXIN_1"/>
    <property type="match status" value="1"/>
</dbReference>
<dbReference type="InterPro" id="IPR013740">
    <property type="entry name" value="Redoxin"/>
</dbReference>
<comment type="subcellular location">
    <subcellularLocation>
        <location evidence="1">Cell inner membrane</location>
        <topology evidence="1">Single-pass membrane protein</topology>
        <orientation evidence="1">Periplasmic side</orientation>
    </subcellularLocation>
</comment>